<accession>A0A455U081</accession>
<organism evidence="3 4">
    <name type="scientific">Vreelandella sulfidaeris</name>
    <dbReference type="NCBI Taxonomy" id="115553"/>
    <lineage>
        <taxon>Bacteria</taxon>
        <taxon>Pseudomonadati</taxon>
        <taxon>Pseudomonadota</taxon>
        <taxon>Gammaproteobacteria</taxon>
        <taxon>Oceanospirillales</taxon>
        <taxon>Halomonadaceae</taxon>
        <taxon>Vreelandella</taxon>
    </lineage>
</organism>
<protein>
    <submittedName>
        <fullName evidence="3">Uncharacterized protein</fullName>
    </submittedName>
</protein>
<feature type="transmembrane region" description="Helical" evidence="2">
    <location>
        <begin position="36"/>
        <end position="54"/>
    </location>
</feature>
<evidence type="ECO:0000256" key="2">
    <source>
        <dbReference type="SAM" id="Phobius"/>
    </source>
</evidence>
<dbReference type="EMBL" id="AP019514">
    <property type="protein sequence ID" value="BBI58907.1"/>
    <property type="molecule type" value="Genomic_DNA"/>
</dbReference>
<sequence>MADNDSDQEKTEEATPRRKKRPAKRAGAPFPRVKHLLLLLGGVIGLYSMGKMLYDQLGR</sequence>
<feature type="compositionally biased region" description="Basic and acidic residues" evidence="1">
    <location>
        <begin position="7"/>
        <end position="16"/>
    </location>
</feature>
<dbReference type="AlphaFoldDB" id="A0A455U081"/>
<evidence type="ECO:0000313" key="4">
    <source>
        <dbReference type="Proteomes" id="UP000320231"/>
    </source>
</evidence>
<name>A0A455U081_9GAMM</name>
<keyword evidence="2" id="KW-0812">Transmembrane</keyword>
<evidence type="ECO:0000256" key="1">
    <source>
        <dbReference type="SAM" id="MobiDB-lite"/>
    </source>
</evidence>
<proteinExistence type="predicted"/>
<dbReference type="Proteomes" id="UP000320231">
    <property type="component" value="Chromosome"/>
</dbReference>
<dbReference type="KEGG" id="hsr:HSBAA_02130"/>
<evidence type="ECO:0000313" key="3">
    <source>
        <dbReference type="EMBL" id="BBI58907.1"/>
    </source>
</evidence>
<gene>
    <name evidence="3" type="ORF">HSBAA_02130</name>
</gene>
<keyword evidence="2" id="KW-1133">Transmembrane helix</keyword>
<feature type="region of interest" description="Disordered" evidence="1">
    <location>
        <begin position="1"/>
        <end position="27"/>
    </location>
</feature>
<reference evidence="3 4" key="1">
    <citation type="journal article" date="2019" name="Microbiol. Resour. Announc.">
        <title>Complete Genome Sequence of Halomonas sulfidaeris Strain Esulfide1 Isolated from a Metal Sulfide Rock at a Depth of 2,200 Meters, Obtained Using Nanopore Sequencing.</title>
        <authorList>
            <person name="Saito M."/>
            <person name="Nishigata A."/>
            <person name="Galipon J."/>
            <person name="Arakawa K."/>
        </authorList>
    </citation>
    <scope>NUCLEOTIDE SEQUENCE [LARGE SCALE GENOMIC DNA]</scope>
    <source>
        <strain evidence="3 4">ATCC BAA-803</strain>
    </source>
</reference>
<keyword evidence="2" id="KW-0472">Membrane</keyword>